<keyword evidence="1" id="KW-0472">Membrane</keyword>
<gene>
    <name evidence="3" type="ordered locus">Hore_12340</name>
</gene>
<dbReference type="Proteomes" id="UP000000719">
    <property type="component" value="Chromosome"/>
</dbReference>
<dbReference type="eggNOG" id="ENOG5030EXQ">
    <property type="taxonomic scope" value="Bacteria"/>
</dbReference>
<reference evidence="3 4" key="1">
    <citation type="journal article" date="2009" name="PLoS ONE">
        <title>Genome analysis of the anaerobic thermohalophilic bacterium Halothermothrix orenii.</title>
        <authorList>
            <person name="Mavromatis K."/>
            <person name="Ivanova N."/>
            <person name="Anderson I."/>
            <person name="Lykidis A."/>
            <person name="Hooper S.D."/>
            <person name="Sun H."/>
            <person name="Kunin V."/>
            <person name="Lapidus A."/>
            <person name="Hugenholtz P."/>
            <person name="Patel B."/>
            <person name="Kyrpides N.C."/>
        </authorList>
    </citation>
    <scope>NUCLEOTIDE SEQUENCE [LARGE SCALE GENOMIC DNA]</scope>
    <source>
        <strain evidence="4">H 168 / OCM 544 / DSM 9562</strain>
    </source>
</reference>
<accession>B8CXG5</accession>
<proteinExistence type="predicted"/>
<dbReference type="EMBL" id="CP001098">
    <property type="protein sequence ID" value="ACL69984.1"/>
    <property type="molecule type" value="Genomic_DNA"/>
</dbReference>
<feature type="transmembrane region" description="Helical" evidence="1">
    <location>
        <begin position="7"/>
        <end position="25"/>
    </location>
</feature>
<dbReference type="InterPro" id="IPR038117">
    <property type="entry name" value="BofC_C_sf"/>
</dbReference>
<dbReference type="Pfam" id="PF08955">
    <property type="entry name" value="BofC_C"/>
    <property type="match status" value="1"/>
</dbReference>
<name>B8CXG5_HALOH</name>
<evidence type="ECO:0000259" key="2">
    <source>
        <dbReference type="Pfam" id="PF08955"/>
    </source>
</evidence>
<dbReference type="AlphaFoldDB" id="B8CXG5"/>
<evidence type="ECO:0000256" key="1">
    <source>
        <dbReference type="SAM" id="Phobius"/>
    </source>
</evidence>
<keyword evidence="1" id="KW-0812">Transmembrane</keyword>
<dbReference type="InterPro" id="IPR015050">
    <property type="entry name" value="BofC_C"/>
</dbReference>
<keyword evidence="1" id="KW-1133">Transmembrane helix</keyword>
<dbReference type="KEGG" id="hor:Hore_12340"/>
<evidence type="ECO:0000313" key="4">
    <source>
        <dbReference type="Proteomes" id="UP000000719"/>
    </source>
</evidence>
<dbReference type="Gene3D" id="3.30.70.1740">
    <property type="entry name" value="Bypass-of-forespore C, C-terminal domain"/>
    <property type="match status" value="1"/>
</dbReference>
<dbReference type="HOGENOM" id="CLU_1228518_0_0_9"/>
<dbReference type="STRING" id="373903.Hore_12340"/>
<sequence length="225" mass="25650">MLLFRRRVVILTLFFITIISVYLLLTGENNTSRDLNFTGNKVKISSLPDDVYHSLSLLEQQVTSKYKNNNNSNYFTFDVFKIGTRKIKSGETLILSTYYKKSKKTVQNITSMPESFVGLTPTQLESVSGVWEVKKYIPERGLILYREVNDLAPEDRNKVFIGIKGNKVAIFYGTPESRVLKQKTDINVEDLPQKDKIALKQGITVNSQEELLSILEGLKSINSRD</sequence>
<evidence type="ECO:0000313" key="3">
    <source>
        <dbReference type="EMBL" id="ACL69984.1"/>
    </source>
</evidence>
<keyword evidence="4" id="KW-1185">Reference proteome</keyword>
<dbReference type="RefSeq" id="WP_012636168.1">
    <property type="nucleotide sequence ID" value="NC_011899.1"/>
</dbReference>
<organism evidence="3 4">
    <name type="scientific">Halothermothrix orenii (strain H 168 / OCM 544 / DSM 9562)</name>
    <dbReference type="NCBI Taxonomy" id="373903"/>
    <lineage>
        <taxon>Bacteria</taxon>
        <taxon>Bacillati</taxon>
        <taxon>Bacillota</taxon>
        <taxon>Clostridia</taxon>
        <taxon>Halanaerobiales</taxon>
        <taxon>Halothermotrichaceae</taxon>
        <taxon>Halothermothrix</taxon>
    </lineage>
</organism>
<protein>
    <recommendedName>
        <fullName evidence="2">Bypass of forespore C C-terminal domain-containing protein</fullName>
    </recommendedName>
</protein>
<dbReference type="OrthoDB" id="2082016at2"/>
<feature type="domain" description="Bypass of forespore C C-terminal" evidence="2">
    <location>
        <begin position="149"/>
        <end position="219"/>
    </location>
</feature>